<dbReference type="EMBL" id="MT144974">
    <property type="protein sequence ID" value="QJI02099.1"/>
    <property type="molecule type" value="Genomic_DNA"/>
</dbReference>
<gene>
    <name evidence="2" type="ORF">MM415A01615_0004</name>
    <name evidence="3" type="ORF">MM415B02225_0016</name>
    <name evidence="1" type="ORF">TM448A01175_0018</name>
    <name evidence="4" type="ORF">TM448B02923_0012</name>
</gene>
<dbReference type="AlphaFoldDB" id="A0A6H1ZLR1"/>
<protein>
    <submittedName>
        <fullName evidence="1">Uncharacterized protein</fullName>
    </submittedName>
</protein>
<evidence type="ECO:0000313" key="2">
    <source>
        <dbReference type="EMBL" id="QJA75977.1"/>
    </source>
</evidence>
<evidence type="ECO:0000313" key="4">
    <source>
        <dbReference type="EMBL" id="QJI02099.1"/>
    </source>
</evidence>
<evidence type="ECO:0000313" key="1">
    <source>
        <dbReference type="EMBL" id="QJA48863.1"/>
    </source>
</evidence>
<dbReference type="EMBL" id="MT142572">
    <property type="protein sequence ID" value="QJA85417.1"/>
    <property type="molecule type" value="Genomic_DNA"/>
</dbReference>
<proteinExistence type="predicted"/>
<organism evidence="1">
    <name type="scientific">viral metagenome</name>
    <dbReference type="NCBI Taxonomy" id="1070528"/>
    <lineage>
        <taxon>unclassified sequences</taxon>
        <taxon>metagenomes</taxon>
        <taxon>organismal metagenomes</taxon>
    </lineage>
</organism>
<sequence>MSTLDDYENDPYTKKIIDQMRVKNSFRYPEVIYVPFIKRTLINKIKSVYWYFRYLI</sequence>
<evidence type="ECO:0000313" key="3">
    <source>
        <dbReference type="EMBL" id="QJA85417.1"/>
    </source>
</evidence>
<accession>A0A6H1ZLR1</accession>
<dbReference type="EMBL" id="MT142197">
    <property type="protein sequence ID" value="QJA75977.1"/>
    <property type="molecule type" value="Genomic_DNA"/>
</dbReference>
<name>A0A6H1ZLR1_9ZZZZ</name>
<dbReference type="EMBL" id="MT144106">
    <property type="protein sequence ID" value="QJA48863.1"/>
    <property type="molecule type" value="Genomic_DNA"/>
</dbReference>
<reference evidence="1" key="1">
    <citation type="submission" date="2020-03" db="EMBL/GenBank/DDBJ databases">
        <title>The deep terrestrial virosphere.</title>
        <authorList>
            <person name="Holmfeldt K."/>
            <person name="Nilsson E."/>
            <person name="Simone D."/>
            <person name="Lopez-Fernandez M."/>
            <person name="Wu X."/>
            <person name="de Brujin I."/>
            <person name="Lundin D."/>
            <person name="Andersson A."/>
            <person name="Bertilsson S."/>
            <person name="Dopson M."/>
        </authorList>
    </citation>
    <scope>NUCLEOTIDE SEQUENCE</scope>
    <source>
        <strain evidence="2">MM415A01615</strain>
        <strain evidence="3">MM415B02225</strain>
        <strain evidence="1">TM448A01175</strain>
        <strain evidence="4">TM448B02923</strain>
    </source>
</reference>